<feature type="region of interest" description="Disordered" evidence="1">
    <location>
        <begin position="101"/>
        <end position="121"/>
    </location>
</feature>
<proteinExistence type="predicted"/>
<keyword evidence="2" id="KW-0812">Transmembrane</keyword>
<organism evidence="3 4">
    <name type="scientific">Athelia psychrophila</name>
    <dbReference type="NCBI Taxonomy" id="1759441"/>
    <lineage>
        <taxon>Eukaryota</taxon>
        <taxon>Fungi</taxon>
        <taxon>Dikarya</taxon>
        <taxon>Basidiomycota</taxon>
        <taxon>Agaricomycotina</taxon>
        <taxon>Agaricomycetes</taxon>
        <taxon>Agaricomycetidae</taxon>
        <taxon>Atheliales</taxon>
        <taxon>Atheliaceae</taxon>
        <taxon>Athelia</taxon>
    </lineage>
</organism>
<feature type="compositionally biased region" description="Basic residues" evidence="1">
    <location>
        <begin position="110"/>
        <end position="121"/>
    </location>
</feature>
<protein>
    <submittedName>
        <fullName evidence="3">Uncharacterized protein</fullName>
    </submittedName>
</protein>
<keyword evidence="2" id="KW-1133">Transmembrane helix</keyword>
<evidence type="ECO:0000256" key="2">
    <source>
        <dbReference type="SAM" id="Phobius"/>
    </source>
</evidence>
<keyword evidence="4" id="KW-1185">Reference proteome</keyword>
<dbReference type="EMBL" id="KV417547">
    <property type="protein sequence ID" value="KZP21459.1"/>
    <property type="molecule type" value="Genomic_DNA"/>
</dbReference>
<evidence type="ECO:0000256" key="1">
    <source>
        <dbReference type="SAM" id="MobiDB-lite"/>
    </source>
</evidence>
<accession>A0A166K2K5</accession>
<reference evidence="3 4" key="1">
    <citation type="journal article" date="2016" name="Mol. Biol. Evol.">
        <title>Comparative Genomics of Early-Diverging Mushroom-Forming Fungi Provides Insights into the Origins of Lignocellulose Decay Capabilities.</title>
        <authorList>
            <person name="Nagy L.G."/>
            <person name="Riley R."/>
            <person name="Tritt A."/>
            <person name="Adam C."/>
            <person name="Daum C."/>
            <person name="Floudas D."/>
            <person name="Sun H."/>
            <person name="Yadav J.S."/>
            <person name="Pangilinan J."/>
            <person name="Larsson K.H."/>
            <person name="Matsuura K."/>
            <person name="Barry K."/>
            <person name="Labutti K."/>
            <person name="Kuo R."/>
            <person name="Ohm R.A."/>
            <person name="Bhattacharya S.S."/>
            <person name="Shirouzu T."/>
            <person name="Yoshinaga Y."/>
            <person name="Martin F.M."/>
            <person name="Grigoriev I.V."/>
            <person name="Hibbett D.S."/>
        </authorList>
    </citation>
    <scope>NUCLEOTIDE SEQUENCE [LARGE SCALE GENOMIC DNA]</scope>
    <source>
        <strain evidence="3 4">CBS 109695</strain>
    </source>
</reference>
<evidence type="ECO:0000313" key="4">
    <source>
        <dbReference type="Proteomes" id="UP000076532"/>
    </source>
</evidence>
<feature type="transmembrane region" description="Helical" evidence="2">
    <location>
        <begin position="60"/>
        <end position="83"/>
    </location>
</feature>
<gene>
    <name evidence="3" type="ORF">FIBSPDRAFT_953714</name>
</gene>
<evidence type="ECO:0000313" key="3">
    <source>
        <dbReference type="EMBL" id="KZP21459.1"/>
    </source>
</evidence>
<sequence length="121" mass="14024">MLLQRYVLELPVPRDLHRLATRLSAFCHVYECYDALIEGRALEQKHLAQDFFVFLRNRPYAIPLVLLLWLSLSLLLAPACRVFEKRLGLCLMWVLRTARRSGREVDPPGRRLHGKSGKAGR</sequence>
<dbReference type="Proteomes" id="UP000076532">
    <property type="component" value="Unassembled WGS sequence"/>
</dbReference>
<keyword evidence="2" id="KW-0472">Membrane</keyword>
<dbReference type="AlphaFoldDB" id="A0A166K2K5"/>
<name>A0A166K2K5_9AGAM</name>